<keyword evidence="1" id="KW-0472">Membrane</keyword>
<dbReference type="EMBL" id="WSEL01000009">
    <property type="protein sequence ID" value="MVQ31455.1"/>
    <property type="molecule type" value="Genomic_DNA"/>
</dbReference>
<keyword evidence="1" id="KW-1133">Transmembrane helix</keyword>
<feature type="transmembrane region" description="Helical" evidence="1">
    <location>
        <begin position="50"/>
        <end position="72"/>
    </location>
</feature>
<reference evidence="2 3" key="1">
    <citation type="submission" date="2019-12" db="EMBL/GenBank/DDBJ databases">
        <authorList>
            <person name="Huq M.A."/>
        </authorList>
    </citation>
    <scope>NUCLEOTIDE SEQUENCE [LARGE SCALE GENOMIC DNA]</scope>
    <source>
        <strain evidence="2 3">MAH-25</strain>
    </source>
</reference>
<gene>
    <name evidence="2" type="ORF">GON04_18500</name>
</gene>
<dbReference type="Pfam" id="PF13160">
    <property type="entry name" value="DUF3995"/>
    <property type="match status" value="1"/>
</dbReference>
<keyword evidence="1" id="KW-0812">Transmembrane</keyword>
<protein>
    <submittedName>
        <fullName evidence="2">DUF3995 domain-containing protein</fullName>
    </submittedName>
</protein>
<dbReference type="Proteomes" id="UP000469385">
    <property type="component" value="Unassembled WGS sequence"/>
</dbReference>
<evidence type="ECO:0000313" key="2">
    <source>
        <dbReference type="EMBL" id="MVQ31455.1"/>
    </source>
</evidence>
<comment type="caution">
    <text evidence="2">The sequence shown here is derived from an EMBL/GenBank/DDBJ whole genome shotgun (WGS) entry which is preliminary data.</text>
</comment>
<accession>A0A6N8IXY6</accession>
<name>A0A6N8IXY6_9BURK</name>
<dbReference type="RefSeq" id="WP_157399501.1">
    <property type="nucleotide sequence ID" value="NZ_WSEL01000009.1"/>
</dbReference>
<feature type="transmembrane region" description="Helical" evidence="1">
    <location>
        <begin position="79"/>
        <end position="100"/>
    </location>
</feature>
<feature type="transmembrane region" description="Helical" evidence="1">
    <location>
        <begin position="120"/>
        <end position="139"/>
    </location>
</feature>
<organism evidence="2 3">
    <name type="scientific">Ramlibacter pinisoli</name>
    <dbReference type="NCBI Taxonomy" id="2682844"/>
    <lineage>
        <taxon>Bacteria</taxon>
        <taxon>Pseudomonadati</taxon>
        <taxon>Pseudomonadota</taxon>
        <taxon>Betaproteobacteria</taxon>
        <taxon>Burkholderiales</taxon>
        <taxon>Comamonadaceae</taxon>
        <taxon>Ramlibacter</taxon>
    </lineage>
</organism>
<keyword evidence="3" id="KW-1185">Reference proteome</keyword>
<sequence>MTTALAVVVCAVFLLLAAWHVRMAFAGHGGESGAVPSVDGKPLFAPSPRATLAVGCALLAFAALVASTAGLLPPVLPPALLAWLSGGLALGLLARAIGEFRYVGFFKRVRGSRFARLDTWVYSPLCLLLAIGVALVAWGRHP</sequence>
<dbReference type="InterPro" id="IPR025058">
    <property type="entry name" value="DUF3995"/>
</dbReference>
<evidence type="ECO:0000256" key="1">
    <source>
        <dbReference type="SAM" id="Phobius"/>
    </source>
</evidence>
<dbReference type="AlphaFoldDB" id="A0A6N8IXY6"/>
<evidence type="ECO:0000313" key="3">
    <source>
        <dbReference type="Proteomes" id="UP000469385"/>
    </source>
</evidence>
<proteinExistence type="predicted"/>